<dbReference type="EMBL" id="AAIURM010000142">
    <property type="protein sequence ID" value="ECI2867623.1"/>
    <property type="molecule type" value="Genomic_DNA"/>
</dbReference>
<reference evidence="1" key="1">
    <citation type="submission" date="2018-08" db="EMBL/GenBank/DDBJ databases">
        <authorList>
            <person name="Ashton P.M."/>
            <person name="Dallman T."/>
            <person name="Nair S."/>
            <person name="De Pinna E."/>
            <person name="Peters T."/>
            <person name="Grant K."/>
        </authorList>
    </citation>
    <scope>NUCLEOTIDE SEQUENCE [LARGE SCALE GENOMIC DNA]</scope>
    <source>
        <strain evidence="1">193386</strain>
    </source>
</reference>
<evidence type="ECO:0000313" key="1">
    <source>
        <dbReference type="EMBL" id="ECI2867623.1"/>
    </source>
</evidence>
<keyword evidence="1" id="KW-0540">Nuclease</keyword>
<protein>
    <submittedName>
        <fullName evidence="1">Restriction endonuclease</fullName>
    </submittedName>
</protein>
<gene>
    <name evidence="1" type="ORF">CQE41_26480</name>
</gene>
<accession>A0A5Y3M5U1</accession>
<proteinExistence type="predicted"/>
<organism evidence="1">
    <name type="scientific">Salmonella enterica I</name>
    <dbReference type="NCBI Taxonomy" id="59201"/>
    <lineage>
        <taxon>Bacteria</taxon>
        <taxon>Pseudomonadati</taxon>
        <taxon>Pseudomonadota</taxon>
        <taxon>Gammaproteobacteria</taxon>
        <taxon>Enterobacterales</taxon>
        <taxon>Enterobacteriaceae</taxon>
        <taxon>Salmonella</taxon>
    </lineage>
</organism>
<dbReference type="GO" id="GO:0004519">
    <property type="term" value="F:endonuclease activity"/>
    <property type="evidence" value="ECO:0007669"/>
    <property type="project" value="UniProtKB-KW"/>
</dbReference>
<sequence length="56" mass="6243">MAQVSFITPLDQPSGSKRLLDILRTGLKDPRFTQLRIVTAYAKSGPLLRLKSDIES</sequence>
<name>A0A5Y3M5U1_SALET</name>
<keyword evidence="1" id="KW-0378">Hydrolase</keyword>
<dbReference type="AlphaFoldDB" id="A0A5Y3M5U1"/>
<feature type="non-terminal residue" evidence="1">
    <location>
        <position position="56"/>
    </location>
</feature>
<comment type="caution">
    <text evidence="1">The sequence shown here is derived from an EMBL/GenBank/DDBJ whole genome shotgun (WGS) entry which is preliminary data.</text>
</comment>
<keyword evidence="1" id="KW-0255">Endonuclease</keyword>
<dbReference type="Proteomes" id="UP000839636">
    <property type="component" value="Unassembled WGS sequence"/>
</dbReference>